<reference evidence="2 3" key="1">
    <citation type="journal article" date="2016" name="Front. Microbiol.">
        <title>High-Level Heat Resistance of Spores of Bacillus amyloliquefaciens and Bacillus licheniformis Results from the Presence of a spoVA Operon in a Tn1546 Transposon.</title>
        <authorList>
            <person name="Berendsen E.M."/>
            <person name="Koning R.A."/>
            <person name="Boekhorst J."/>
            <person name="de Jong A."/>
            <person name="Kuipers O.P."/>
            <person name="Wells-Bennik M.H."/>
        </authorList>
    </citation>
    <scope>NUCLEOTIDE SEQUENCE [LARGE SCALE GENOMIC DNA]</scope>
    <source>
        <strain evidence="2 3">B4121</strain>
    </source>
</reference>
<feature type="compositionally biased region" description="Basic residues" evidence="1">
    <location>
        <begin position="100"/>
        <end position="110"/>
    </location>
</feature>
<dbReference type="AlphaFoldDB" id="A0A7Z1B278"/>
<feature type="compositionally biased region" description="Acidic residues" evidence="1">
    <location>
        <begin position="49"/>
        <end position="61"/>
    </location>
</feature>
<dbReference type="EMBL" id="LKPO01000022">
    <property type="protein sequence ID" value="OLF89295.1"/>
    <property type="molecule type" value="Genomic_DNA"/>
</dbReference>
<dbReference type="RefSeq" id="WP_039072544.1">
    <property type="nucleotide sequence ID" value="NZ_CAOJBV010000004.1"/>
</dbReference>
<gene>
    <name evidence="2" type="ORF">B4121_3688</name>
</gene>
<evidence type="ECO:0000313" key="3">
    <source>
        <dbReference type="Proteomes" id="UP000185604"/>
    </source>
</evidence>
<comment type="caution">
    <text evidence="2">The sequence shown here is derived from an EMBL/GenBank/DDBJ whole genome shotgun (WGS) entry which is preliminary data.</text>
</comment>
<name>A0A7Z1B278_9BACI</name>
<feature type="region of interest" description="Disordered" evidence="1">
    <location>
        <begin position="76"/>
        <end position="110"/>
    </location>
</feature>
<accession>A0A7Z1B278</accession>
<dbReference type="Proteomes" id="UP000185604">
    <property type="component" value="Unassembled WGS sequence"/>
</dbReference>
<proteinExistence type="predicted"/>
<sequence>MTIILTIIAAVLVIIGLVVFNVRSASSQDKPEHEDNAAAEAGIPHVQEEEVAEQVEADQQDPFEMNDQTYRAILQKLQHPKEEKNHSEKTEMDDMDYRKALKSMKKREQD</sequence>
<evidence type="ECO:0000313" key="2">
    <source>
        <dbReference type="EMBL" id="OLF89295.1"/>
    </source>
</evidence>
<organism evidence="2 3">
    <name type="scientific">Bacillus paralicheniformis</name>
    <dbReference type="NCBI Taxonomy" id="1648923"/>
    <lineage>
        <taxon>Bacteria</taxon>
        <taxon>Bacillati</taxon>
        <taxon>Bacillota</taxon>
        <taxon>Bacilli</taxon>
        <taxon>Bacillales</taxon>
        <taxon>Bacillaceae</taxon>
        <taxon>Bacillus</taxon>
    </lineage>
</organism>
<feature type="region of interest" description="Disordered" evidence="1">
    <location>
        <begin position="25"/>
        <end position="63"/>
    </location>
</feature>
<evidence type="ECO:0000256" key="1">
    <source>
        <dbReference type="SAM" id="MobiDB-lite"/>
    </source>
</evidence>
<feature type="compositionally biased region" description="Basic and acidic residues" evidence="1">
    <location>
        <begin position="79"/>
        <end position="99"/>
    </location>
</feature>
<protein>
    <submittedName>
        <fullName evidence="2">Uncharacterized protein</fullName>
    </submittedName>
</protein>